<dbReference type="AlphaFoldDB" id="A0AAW0S2K9"/>
<organism evidence="1 2">
    <name type="scientific">Beauveria asiatica</name>
    <dbReference type="NCBI Taxonomy" id="1069075"/>
    <lineage>
        <taxon>Eukaryota</taxon>
        <taxon>Fungi</taxon>
        <taxon>Dikarya</taxon>
        <taxon>Ascomycota</taxon>
        <taxon>Pezizomycotina</taxon>
        <taxon>Sordariomycetes</taxon>
        <taxon>Hypocreomycetidae</taxon>
        <taxon>Hypocreales</taxon>
        <taxon>Cordycipitaceae</taxon>
        <taxon>Beauveria</taxon>
    </lineage>
</organism>
<dbReference type="Pfam" id="PF13374">
    <property type="entry name" value="TPR_10"/>
    <property type="match status" value="1"/>
</dbReference>
<dbReference type="InterPro" id="IPR011990">
    <property type="entry name" value="TPR-like_helical_dom_sf"/>
</dbReference>
<dbReference type="InterPro" id="IPR019734">
    <property type="entry name" value="TPR_rpt"/>
</dbReference>
<dbReference type="PROSITE" id="PS50293">
    <property type="entry name" value="TPR_REGION"/>
    <property type="match status" value="1"/>
</dbReference>
<reference evidence="1 2" key="1">
    <citation type="submission" date="2020-02" db="EMBL/GenBank/DDBJ databases">
        <title>Comparative genomics of the hypocrealean fungal genus Beauvera.</title>
        <authorList>
            <person name="Showalter D.N."/>
            <person name="Bushley K.E."/>
            <person name="Rehner S.A."/>
        </authorList>
    </citation>
    <scope>NUCLEOTIDE SEQUENCE [LARGE SCALE GENOMIC DNA]</scope>
    <source>
        <strain evidence="1 2">ARSEF4384</strain>
    </source>
</reference>
<dbReference type="InterPro" id="IPR053137">
    <property type="entry name" value="NLR-like"/>
</dbReference>
<keyword evidence="2" id="KW-1185">Reference proteome</keyword>
<comment type="caution">
    <text evidence="1">The sequence shown here is derived from an EMBL/GenBank/DDBJ whole genome shotgun (WGS) entry which is preliminary data.</text>
</comment>
<protein>
    <submittedName>
        <fullName evidence="1">Uncharacterized protein</fullName>
    </submittedName>
</protein>
<dbReference type="PANTHER" id="PTHR46082">
    <property type="entry name" value="ATP/GTP-BINDING PROTEIN-RELATED"/>
    <property type="match status" value="1"/>
</dbReference>
<proteinExistence type="predicted"/>
<dbReference type="Proteomes" id="UP001397290">
    <property type="component" value="Unassembled WGS sequence"/>
</dbReference>
<evidence type="ECO:0000313" key="2">
    <source>
        <dbReference type="Proteomes" id="UP001397290"/>
    </source>
</evidence>
<evidence type="ECO:0000313" key="1">
    <source>
        <dbReference type="EMBL" id="KAK8148647.1"/>
    </source>
</evidence>
<name>A0AAW0S2K9_9HYPO</name>
<dbReference type="Gene3D" id="1.25.40.10">
    <property type="entry name" value="Tetratricopeptide repeat domain"/>
    <property type="match status" value="1"/>
</dbReference>
<accession>A0AAW0S2K9</accession>
<dbReference type="Pfam" id="PF13424">
    <property type="entry name" value="TPR_12"/>
    <property type="match status" value="1"/>
</dbReference>
<dbReference type="SUPFAM" id="SSF48452">
    <property type="entry name" value="TPR-like"/>
    <property type="match status" value="1"/>
</dbReference>
<dbReference type="SMART" id="SM00028">
    <property type="entry name" value="TPR"/>
    <property type="match status" value="2"/>
</dbReference>
<gene>
    <name evidence="1" type="ORF">G3M48_009567</name>
</gene>
<sequence>MKTLTKLESIDDSLEILESTSGRPNLKEDLSAAELAKLLDGLPLALASSGAYLKGLTTSCAQYIDLYKQEWSDLHQRPQGLLSEDKTLFSIWNVSYEYIKVKDENAAKLLHLWSYFDNNDLWYELLKDDCIASHVPSMDKPEFWLTQRRLMAHADRYITVDGNNTHQDIDSDAPFWLGNLYADQGRLEKAETMNRRALEGKEKAWGPDHTSTLTTVNNLGILYADQRRLKEAEVMHQRALEGFEKAWAPDHPSTLDTVNNLGNLYVGQGRLKEAVAMYQRLLNSNETV</sequence>
<dbReference type="PANTHER" id="PTHR46082:SF6">
    <property type="entry name" value="AAA+ ATPASE DOMAIN-CONTAINING PROTEIN-RELATED"/>
    <property type="match status" value="1"/>
</dbReference>
<dbReference type="EMBL" id="JAAHCF010000079">
    <property type="protein sequence ID" value="KAK8148647.1"/>
    <property type="molecule type" value="Genomic_DNA"/>
</dbReference>